<proteinExistence type="inferred from homology"/>
<dbReference type="EMBL" id="QNUL01000001">
    <property type="protein sequence ID" value="REA64005.1"/>
    <property type="molecule type" value="Genomic_DNA"/>
</dbReference>
<protein>
    <submittedName>
        <fullName evidence="3">Short-chain dehydrogenase</fullName>
    </submittedName>
</protein>
<evidence type="ECO:0000313" key="3">
    <source>
        <dbReference type="EMBL" id="REA64005.1"/>
    </source>
</evidence>
<dbReference type="OrthoDB" id="9788235at2"/>
<sequence length="261" mass="27990">MHNNTLFDQQVAVITGASEGIGFEIARQLVINGSHVVLNSLEQDSTQKAAEELNKLGAGRCIAVPGDSSETETIERIVNNATDHFGRIDFGIANTGMTVSGPFLEFKEQDLNRMMQVNIKGTYMFAQAVANRMRDRGTGGSIVLMSSVNAKQANRHLSAYAMTKSAIVMLAKNLVIELSPYNIRINCVAPGATMTQRTMGDQEYENAWSDVTPLGQVATPEDIAAATLFLLSSPAKHITGQTLVIDGGWTATSPTPGGETL</sequence>
<gene>
    <name evidence="3" type="ORF">DSL64_00065</name>
</gene>
<accession>A0A3D8YH36</accession>
<organism evidence="3 4">
    <name type="scientific">Dyadobacter luteus</name>
    <dbReference type="NCBI Taxonomy" id="2259619"/>
    <lineage>
        <taxon>Bacteria</taxon>
        <taxon>Pseudomonadati</taxon>
        <taxon>Bacteroidota</taxon>
        <taxon>Cytophagia</taxon>
        <taxon>Cytophagales</taxon>
        <taxon>Spirosomataceae</taxon>
        <taxon>Dyadobacter</taxon>
    </lineage>
</organism>
<keyword evidence="4" id="KW-1185">Reference proteome</keyword>
<evidence type="ECO:0000313" key="4">
    <source>
        <dbReference type="Proteomes" id="UP000256373"/>
    </source>
</evidence>
<dbReference type="CDD" id="cd05233">
    <property type="entry name" value="SDR_c"/>
    <property type="match status" value="1"/>
</dbReference>
<dbReference type="RefSeq" id="WP_115828614.1">
    <property type="nucleotide sequence ID" value="NZ_QNUL01000001.1"/>
</dbReference>
<name>A0A3D8YH36_9BACT</name>
<comment type="similarity">
    <text evidence="1">Belongs to the short-chain dehydrogenases/reductases (SDR) family.</text>
</comment>
<dbReference type="Proteomes" id="UP000256373">
    <property type="component" value="Unassembled WGS sequence"/>
</dbReference>
<evidence type="ECO:0000256" key="1">
    <source>
        <dbReference type="ARBA" id="ARBA00006484"/>
    </source>
</evidence>
<dbReference type="InterPro" id="IPR036291">
    <property type="entry name" value="NAD(P)-bd_dom_sf"/>
</dbReference>
<dbReference type="Pfam" id="PF13561">
    <property type="entry name" value="adh_short_C2"/>
    <property type="match status" value="1"/>
</dbReference>
<dbReference type="PANTHER" id="PTHR43639:SF1">
    <property type="entry name" value="SHORT-CHAIN DEHYDROGENASE_REDUCTASE FAMILY PROTEIN"/>
    <property type="match status" value="1"/>
</dbReference>
<dbReference type="InterPro" id="IPR002347">
    <property type="entry name" value="SDR_fam"/>
</dbReference>
<evidence type="ECO:0000256" key="2">
    <source>
        <dbReference type="ARBA" id="ARBA00023002"/>
    </source>
</evidence>
<dbReference type="PRINTS" id="PR00081">
    <property type="entry name" value="GDHRDH"/>
</dbReference>
<dbReference type="FunFam" id="3.40.50.720:FF:000084">
    <property type="entry name" value="Short-chain dehydrogenase reductase"/>
    <property type="match status" value="1"/>
</dbReference>
<dbReference type="AlphaFoldDB" id="A0A3D8YH36"/>
<comment type="caution">
    <text evidence="3">The sequence shown here is derived from an EMBL/GenBank/DDBJ whole genome shotgun (WGS) entry which is preliminary data.</text>
</comment>
<dbReference type="PANTHER" id="PTHR43639">
    <property type="entry name" value="OXIDOREDUCTASE, SHORT-CHAIN DEHYDROGENASE/REDUCTASE FAMILY (AFU_ORTHOLOGUE AFUA_5G02870)"/>
    <property type="match status" value="1"/>
</dbReference>
<dbReference type="Gene3D" id="3.40.50.720">
    <property type="entry name" value="NAD(P)-binding Rossmann-like Domain"/>
    <property type="match status" value="1"/>
</dbReference>
<dbReference type="NCBIfam" id="NF005559">
    <property type="entry name" value="PRK07231.1"/>
    <property type="match status" value="1"/>
</dbReference>
<keyword evidence="2" id="KW-0560">Oxidoreductase</keyword>
<dbReference type="SUPFAM" id="SSF51735">
    <property type="entry name" value="NAD(P)-binding Rossmann-fold domains"/>
    <property type="match status" value="1"/>
</dbReference>
<reference evidence="3 4" key="1">
    <citation type="submission" date="2018-07" db="EMBL/GenBank/DDBJ databases">
        <title>Dyadobacter roseus sp. nov., isolated from rose rhizosphere soil.</title>
        <authorList>
            <person name="Chen L."/>
        </authorList>
    </citation>
    <scope>NUCLEOTIDE SEQUENCE [LARGE SCALE GENOMIC DNA]</scope>
    <source>
        <strain evidence="3 4">RS19</strain>
    </source>
</reference>
<dbReference type="GO" id="GO:0016491">
    <property type="term" value="F:oxidoreductase activity"/>
    <property type="evidence" value="ECO:0007669"/>
    <property type="project" value="UniProtKB-KW"/>
</dbReference>